<comment type="similarity">
    <text evidence="3">Belongs to the HAD-like hydrolase superfamily. CbbY/CbbZ/Gph/YieH family.</text>
</comment>
<dbReference type="PANTHER" id="PTHR43434">
    <property type="entry name" value="PHOSPHOGLYCOLATE PHOSPHATASE"/>
    <property type="match status" value="1"/>
</dbReference>
<dbReference type="NCBIfam" id="TIGR01549">
    <property type="entry name" value="HAD-SF-IA-v1"/>
    <property type="match status" value="1"/>
</dbReference>
<dbReference type="InterPro" id="IPR041492">
    <property type="entry name" value="HAD_2"/>
</dbReference>
<organism evidence="5 6">
    <name type="scientific">Nitratifractor salsuginis (strain DSM 16511 / JCM 12458 / E9I37-1)</name>
    <dbReference type="NCBI Taxonomy" id="749222"/>
    <lineage>
        <taxon>Bacteria</taxon>
        <taxon>Pseudomonadati</taxon>
        <taxon>Campylobacterota</taxon>
        <taxon>Epsilonproteobacteria</taxon>
        <taxon>Campylobacterales</taxon>
        <taxon>Sulfurovaceae</taxon>
        <taxon>Nitratifractor</taxon>
    </lineage>
</organism>
<dbReference type="PANTHER" id="PTHR43434:SF1">
    <property type="entry name" value="PHOSPHOGLYCOLATE PHOSPHATASE"/>
    <property type="match status" value="1"/>
</dbReference>
<evidence type="ECO:0000313" key="6">
    <source>
        <dbReference type="Proteomes" id="UP000008633"/>
    </source>
</evidence>
<dbReference type="Gene3D" id="1.10.150.240">
    <property type="entry name" value="Putative phosphatase, domain 2"/>
    <property type="match status" value="1"/>
</dbReference>
<dbReference type="AlphaFoldDB" id="E6X1D5"/>
<dbReference type="Pfam" id="PF13419">
    <property type="entry name" value="HAD_2"/>
    <property type="match status" value="1"/>
</dbReference>
<dbReference type="EC" id="3.1.3.18" evidence="4"/>
<keyword evidence="5" id="KW-0378">Hydrolase</keyword>
<name>E6X1D5_NITSE</name>
<dbReference type="SFLD" id="SFLDS00003">
    <property type="entry name" value="Haloacid_Dehalogenase"/>
    <property type="match status" value="1"/>
</dbReference>
<dbReference type="RefSeq" id="WP_013554682.1">
    <property type="nucleotide sequence ID" value="NC_014935.1"/>
</dbReference>
<dbReference type="eggNOG" id="COG0546">
    <property type="taxonomic scope" value="Bacteria"/>
</dbReference>
<dbReference type="SUPFAM" id="SSF56784">
    <property type="entry name" value="HAD-like"/>
    <property type="match status" value="1"/>
</dbReference>
<proteinExistence type="inferred from homology"/>
<evidence type="ECO:0000256" key="2">
    <source>
        <dbReference type="ARBA" id="ARBA00004818"/>
    </source>
</evidence>
<dbReference type="STRING" id="749222.Nitsa_1751"/>
<evidence type="ECO:0000313" key="5">
    <source>
        <dbReference type="EMBL" id="ADV46997.1"/>
    </source>
</evidence>
<evidence type="ECO:0000256" key="3">
    <source>
        <dbReference type="ARBA" id="ARBA00006171"/>
    </source>
</evidence>
<keyword evidence="6" id="KW-1185">Reference proteome</keyword>
<dbReference type="InterPro" id="IPR036412">
    <property type="entry name" value="HAD-like_sf"/>
</dbReference>
<dbReference type="HOGENOM" id="CLU_045011_19_3_7"/>
<gene>
    <name evidence="5" type="ordered locus">Nitsa_1751</name>
</gene>
<dbReference type="InterPro" id="IPR006439">
    <property type="entry name" value="HAD-SF_hydro_IA"/>
</dbReference>
<reference evidence="5 6" key="1">
    <citation type="journal article" date="2011" name="Stand. Genomic Sci.">
        <title>Complete genome sequence of Nitratifractor salsuginis type strain (E9I37-1).</title>
        <authorList>
            <person name="Anderson I."/>
            <person name="Sikorski J."/>
            <person name="Zeytun A."/>
            <person name="Nolan M."/>
            <person name="Lapidus A."/>
            <person name="Lucas S."/>
            <person name="Hammon N."/>
            <person name="Deshpande S."/>
            <person name="Cheng J.F."/>
            <person name="Tapia R."/>
            <person name="Han C."/>
            <person name="Goodwin L."/>
            <person name="Pitluck S."/>
            <person name="Liolios K."/>
            <person name="Pagani I."/>
            <person name="Ivanova N."/>
            <person name="Huntemann M."/>
            <person name="Mavromatis K."/>
            <person name="Ovchinikova G."/>
            <person name="Pati A."/>
            <person name="Chen A."/>
            <person name="Palaniappan K."/>
            <person name="Land M."/>
            <person name="Hauser L."/>
            <person name="Brambilla E.M."/>
            <person name="Ngatchou-Djao O.D."/>
            <person name="Rohde M."/>
            <person name="Tindall B.J."/>
            <person name="Goker M."/>
            <person name="Detter J.C."/>
            <person name="Woyke T."/>
            <person name="Bristow J."/>
            <person name="Eisen J.A."/>
            <person name="Markowitz V."/>
            <person name="Hugenholtz P."/>
            <person name="Klenk H.P."/>
            <person name="Kyrpides N.C."/>
        </authorList>
    </citation>
    <scope>NUCLEOTIDE SEQUENCE [LARGE SCALE GENOMIC DNA]</scope>
    <source>
        <strain evidence="6">DSM 16511 / JCM 12458 / E9I37-1</strain>
    </source>
</reference>
<evidence type="ECO:0000256" key="4">
    <source>
        <dbReference type="ARBA" id="ARBA00013078"/>
    </source>
</evidence>
<dbReference type="KEGG" id="nsa:Nitsa_1751"/>
<dbReference type="Gene3D" id="3.40.50.1000">
    <property type="entry name" value="HAD superfamily/HAD-like"/>
    <property type="match status" value="1"/>
</dbReference>
<dbReference type="SFLD" id="SFLDG01129">
    <property type="entry name" value="C1.5:_HAD__Beta-PGM__Phosphata"/>
    <property type="match status" value="1"/>
</dbReference>
<dbReference type="InterPro" id="IPR023214">
    <property type="entry name" value="HAD_sf"/>
</dbReference>
<sequence length="224" mass="24853">MPISDNRRPYTILFDLDGTLIDSTEAILESFARSFEILGGEVPDVEVIKAQVGHPLADMYRKLGVPEERIDDYVRTYKENYRQVHTQKTVLLPGAEAAVKKAAEFARLGIVTTKTGLYSQELMEHFGLMEYFDVLIGSEDVTRHKPHPEPILSALKRMGCPPKGCWMIGDTCMDLEAARRAGIEGIGLLCGYGKEEDLRRCGERLAPDALSAVTLIAQTPVEPS</sequence>
<protein>
    <recommendedName>
        <fullName evidence="4">phosphoglycolate phosphatase</fullName>
        <ecNumber evidence="4">3.1.3.18</ecNumber>
    </recommendedName>
</protein>
<dbReference type="OrthoDB" id="9793014at2"/>
<dbReference type="Proteomes" id="UP000008633">
    <property type="component" value="Chromosome"/>
</dbReference>
<comment type="pathway">
    <text evidence="2">Organic acid metabolism; glycolate biosynthesis; glycolate from 2-phosphoglycolate: step 1/1.</text>
</comment>
<accession>E6X1D5</accession>
<evidence type="ECO:0000256" key="1">
    <source>
        <dbReference type="ARBA" id="ARBA00000830"/>
    </source>
</evidence>
<dbReference type="InterPro" id="IPR050155">
    <property type="entry name" value="HAD-like_hydrolase_sf"/>
</dbReference>
<dbReference type="NCBIfam" id="TIGR01509">
    <property type="entry name" value="HAD-SF-IA-v3"/>
    <property type="match status" value="1"/>
</dbReference>
<dbReference type="GO" id="GO:0006281">
    <property type="term" value="P:DNA repair"/>
    <property type="evidence" value="ECO:0007669"/>
    <property type="project" value="TreeGrafter"/>
</dbReference>
<dbReference type="InterPro" id="IPR023198">
    <property type="entry name" value="PGP-like_dom2"/>
</dbReference>
<comment type="catalytic activity">
    <reaction evidence="1">
        <text>2-phosphoglycolate + H2O = glycolate + phosphate</text>
        <dbReference type="Rhea" id="RHEA:14369"/>
        <dbReference type="ChEBI" id="CHEBI:15377"/>
        <dbReference type="ChEBI" id="CHEBI:29805"/>
        <dbReference type="ChEBI" id="CHEBI:43474"/>
        <dbReference type="ChEBI" id="CHEBI:58033"/>
        <dbReference type="EC" id="3.1.3.18"/>
    </reaction>
</comment>
<dbReference type="SFLD" id="SFLDG01135">
    <property type="entry name" value="C1.5.6:_HAD__Beta-PGM__Phospha"/>
    <property type="match status" value="1"/>
</dbReference>
<dbReference type="GO" id="GO:0008967">
    <property type="term" value="F:phosphoglycolate phosphatase activity"/>
    <property type="evidence" value="ECO:0007669"/>
    <property type="project" value="UniProtKB-EC"/>
</dbReference>
<dbReference type="EMBL" id="CP002452">
    <property type="protein sequence ID" value="ADV46997.1"/>
    <property type="molecule type" value="Genomic_DNA"/>
</dbReference>
<reference evidence="6" key="2">
    <citation type="submission" date="2011-01" db="EMBL/GenBank/DDBJ databases">
        <title>The complete genome of Nitratifractor salsuginis DSM 16511.</title>
        <authorList>
            <consortium name="US DOE Joint Genome Institute (JGI-PGF)"/>
            <person name="Lucas S."/>
            <person name="Copeland A."/>
            <person name="Lapidus A."/>
            <person name="Bruce D."/>
            <person name="Goodwin L."/>
            <person name="Pitluck S."/>
            <person name="Kyrpides N."/>
            <person name="Mavromatis K."/>
            <person name="Ivanova N."/>
            <person name="Mikhailova N."/>
            <person name="Zeytun A."/>
            <person name="Detter J.C."/>
            <person name="Tapia R."/>
            <person name="Han C."/>
            <person name="Land M."/>
            <person name="Hauser L."/>
            <person name="Markowitz V."/>
            <person name="Cheng J.-F."/>
            <person name="Hugenholtz P."/>
            <person name="Woyke T."/>
            <person name="Wu D."/>
            <person name="Tindall B."/>
            <person name="Schuetze A."/>
            <person name="Brambilla E."/>
            <person name="Klenk H.-P."/>
            <person name="Eisen J.A."/>
        </authorList>
    </citation>
    <scope>NUCLEOTIDE SEQUENCE [LARGE SCALE GENOMIC DNA]</scope>
    <source>
        <strain evidence="6">DSM 16511 / JCM 12458 / E9I37-1</strain>
    </source>
</reference>
<dbReference type="GO" id="GO:0005829">
    <property type="term" value="C:cytosol"/>
    <property type="evidence" value="ECO:0007669"/>
    <property type="project" value="TreeGrafter"/>
</dbReference>